<dbReference type="Pfam" id="PF03120">
    <property type="entry name" value="OB_DNA_ligase"/>
    <property type="match status" value="1"/>
</dbReference>
<evidence type="ECO:0000256" key="7">
    <source>
        <dbReference type="ARBA" id="ARBA00022842"/>
    </source>
</evidence>
<dbReference type="InterPro" id="IPR013840">
    <property type="entry name" value="DNAligase_N"/>
</dbReference>
<protein>
    <recommendedName>
        <fullName evidence="12">DNA ligase</fullName>
        <ecNumber evidence="12">6.5.1.2</ecNumber>
    </recommendedName>
    <alternativeName>
        <fullName evidence="12">Polydeoxyribonucleotide synthase [NAD(+)]</fullName>
    </alternativeName>
</protein>
<comment type="similarity">
    <text evidence="12">Belongs to the NAD-dependent DNA ligase family. LigA subfamily.</text>
</comment>
<feature type="binding site" evidence="12">
    <location>
        <position position="406"/>
    </location>
    <ligand>
        <name>Zn(2+)</name>
        <dbReference type="ChEBI" id="CHEBI:29105"/>
    </ligand>
</feature>
<dbReference type="InterPro" id="IPR003583">
    <property type="entry name" value="Hlx-hairpin-Hlx_DNA-bd_motif"/>
</dbReference>
<keyword evidence="2 12" id="KW-0436">Ligase</keyword>
<dbReference type="Pfam" id="PF01653">
    <property type="entry name" value="DNA_ligase_aden"/>
    <property type="match status" value="1"/>
</dbReference>
<keyword evidence="7 12" id="KW-0460">Magnesium</keyword>
<dbReference type="Gene3D" id="1.10.150.20">
    <property type="entry name" value="5' to 3' exonuclease, C-terminal subdomain"/>
    <property type="match status" value="2"/>
</dbReference>
<evidence type="ECO:0000256" key="11">
    <source>
        <dbReference type="ARBA" id="ARBA00034005"/>
    </source>
</evidence>
<evidence type="ECO:0000256" key="10">
    <source>
        <dbReference type="ARBA" id="ARBA00023211"/>
    </source>
</evidence>
<feature type="binding site" evidence="12">
    <location>
        <position position="121"/>
    </location>
    <ligand>
        <name>NAD(+)</name>
        <dbReference type="ChEBI" id="CHEBI:57540"/>
    </ligand>
</feature>
<evidence type="ECO:0000313" key="14">
    <source>
        <dbReference type="EMBL" id="WZL71100.1"/>
    </source>
</evidence>
<sequence>MKRMKELIRILNEASRAYYQEDREIMSNQEYDTLYDELEQLEKETGIVLADSPTQKVGYALLSSLPKVRHNQRMLSLDKTKDISKLKSFLGNQKGILSWKLDGLTIVLTYREGRLHQAVTRGNGEVGEDVTNNAKVFKNIPLHIPFKEELTLRGEAVIKYSDFEKINENLPPEEQYKNPRNLCSGSVRQLNNEVTAKRNVYFFAFSVVNAAGKDFEDSKLNQLKWLEAIGFDVVEHRLVDKETIEEKVYEFEKNIPLNDFGSDGLVLTYDSLSYSESLGTTAKFPRDSIAFKWADEMKETKLLYIQWNTSRTGLINPVAVFESVELEGTTVNRASVHNLSILEELQLGIGDTIKVYKANMIIPQVAENLTRSNNIEIPKECPVCKGETEIRQLREGKALYCTNPNCSAQRIKALTHFVSRDAMNIEGLSEATIEKFVAKGFIKDFIDIYHLHAHEEEIKKMEGFGEKSYNNLINSIEKSKEVELPNFIYALGLNHVGLSNAKLLCKHYQYHLDRIIDCKMEELLEIEGFGEVIAHSLFSYFSQEENKERIKNLQSVLRIKEKQKDENAQALEGKTFVITGSVEHFKNRKELKDKIEALGGKVTGTVTGNTDYLINNDINSNSSKNKKAKELGIPIITEEEFMKLLP</sequence>
<evidence type="ECO:0000313" key="15">
    <source>
        <dbReference type="Proteomes" id="UP001486565"/>
    </source>
</evidence>
<evidence type="ECO:0000256" key="12">
    <source>
        <dbReference type="HAMAP-Rule" id="MF_01588"/>
    </source>
</evidence>
<evidence type="ECO:0000256" key="6">
    <source>
        <dbReference type="ARBA" id="ARBA00022833"/>
    </source>
</evidence>
<dbReference type="Gene3D" id="3.40.50.10190">
    <property type="entry name" value="BRCT domain"/>
    <property type="match status" value="1"/>
</dbReference>
<accession>A0ABZ2Y854</accession>
<evidence type="ECO:0000259" key="13">
    <source>
        <dbReference type="PROSITE" id="PS50172"/>
    </source>
</evidence>
<dbReference type="NCBIfam" id="TIGR00575">
    <property type="entry name" value="dnlj"/>
    <property type="match status" value="1"/>
</dbReference>
<evidence type="ECO:0000256" key="8">
    <source>
        <dbReference type="ARBA" id="ARBA00023027"/>
    </source>
</evidence>
<evidence type="ECO:0000256" key="3">
    <source>
        <dbReference type="ARBA" id="ARBA00022705"/>
    </source>
</evidence>
<comment type="caution">
    <text evidence="12">Lacks conserved residue(s) required for the propagation of feature annotation.</text>
</comment>
<dbReference type="InterPro" id="IPR013839">
    <property type="entry name" value="DNAligase_adenylation"/>
</dbReference>
<dbReference type="SMART" id="SM00292">
    <property type="entry name" value="BRCT"/>
    <property type="match status" value="1"/>
</dbReference>
<comment type="catalytic activity">
    <reaction evidence="11 12">
        <text>NAD(+) + (deoxyribonucleotide)n-3'-hydroxyl + 5'-phospho-(deoxyribonucleotide)m = (deoxyribonucleotide)n+m + AMP + beta-nicotinamide D-nucleotide.</text>
        <dbReference type="EC" id="6.5.1.2"/>
    </reaction>
</comment>
<dbReference type="EC" id="6.5.1.2" evidence="12"/>
<keyword evidence="10 12" id="KW-0464">Manganese</keyword>
<dbReference type="Gene3D" id="2.40.50.140">
    <property type="entry name" value="Nucleic acid-binding proteins"/>
    <property type="match status" value="1"/>
</dbReference>
<feature type="binding site" evidence="12">
    <location>
        <position position="155"/>
    </location>
    <ligand>
        <name>NAD(+)</name>
        <dbReference type="ChEBI" id="CHEBI:57540"/>
    </ligand>
</feature>
<feature type="domain" description="BRCT" evidence="13">
    <location>
        <begin position="566"/>
        <end position="646"/>
    </location>
</feature>
<reference evidence="14 15" key="1">
    <citation type="submission" date="2023-03" db="EMBL/GenBank/DDBJ databases">
        <title>Novel Species.</title>
        <authorList>
            <person name="Ma S."/>
        </authorList>
    </citation>
    <scope>NUCLEOTIDE SEQUENCE [LARGE SCALE GENOMIC DNA]</scope>
    <source>
        <strain evidence="14 15">LIND6LT2</strain>
    </source>
</reference>
<keyword evidence="5 12" id="KW-0227">DNA damage</keyword>
<comment type="function">
    <text evidence="1 12">DNA ligase that catalyzes the formation of phosphodiester linkages between 5'-phosphoryl and 3'-hydroxyl groups in double-stranded DNA using NAD as a coenzyme and as the energy source for the reaction. It is essential for DNA replication and repair of damaged DNA.</text>
</comment>
<dbReference type="SUPFAM" id="SSF50249">
    <property type="entry name" value="Nucleic acid-binding proteins"/>
    <property type="match status" value="1"/>
</dbReference>
<dbReference type="SUPFAM" id="SSF56091">
    <property type="entry name" value="DNA ligase/mRNA capping enzyme, catalytic domain"/>
    <property type="match status" value="1"/>
</dbReference>
<dbReference type="PIRSF" id="PIRSF001604">
    <property type="entry name" value="LigA"/>
    <property type="match status" value="1"/>
</dbReference>
<keyword evidence="15" id="KW-1185">Reference proteome</keyword>
<dbReference type="InterPro" id="IPR001679">
    <property type="entry name" value="DNA_ligase"/>
</dbReference>
<dbReference type="PROSITE" id="PS50172">
    <property type="entry name" value="BRCT"/>
    <property type="match status" value="1"/>
</dbReference>
<dbReference type="Pfam" id="PF12826">
    <property type="entry name" value="HHH_2"/>
    <property type="match status" value="1"/>
</dbReference>
<dbReference type="GO" id="GO:0003911">
    <property type="term" value="F:DNA ligase (NAD+) activity"/>
    <property type="evidence" value="ECO:0007669"/>
    <property type="project" value="UniProtKB-EC"/>
</dbReference>
<dbReference type="InterPro" id="IPR004150">
    <property type="entry name" value="NAD_DNA_ligase_OB"/>
</dbReference>
<dbReference type="NCBIfam" id="NF005932">
    <property type="entry name" value="PRK07956.1"/>
    <property type="match status" value="1"/>
</dbReference>
<feature type="active site" description="N6-AMP-lysine intermediate" evidence="12">
    <location>
        <position position="100"/>
    </location>
</feature>
<evidence type="ECO:0000256" key="5">
    <source>
        <dbReference type="ARBA" id="ARBA00022763"/>
    </source>
</evidence>
<dbReference type="InterPro" id="IPR010994">
    <property type="entry name" value="RuvA_2-like"/>
</dbReference>
<dbReference type="InterPro" id="IPR036420">
    <property type="entry name" value="BRCT_dom_sf"/>
</dbReference>
<feature type="binding site" evidence="12">
    <location>
        <position position="401"/>
    </location>
    <ligand>
        <name>Zn(2+)</name>
        <dbReference type="ChEBI" id="CHEBI:29105"/>
    </ligand>
</feature>
<dbReference type="SMART" id="SM00278">
    <property type="entry name" value="HhH1"/>
    <property type="match status" value="3"/>
</dbReference>
<proteinExistence type="inferred from homology"/>
<keyword evidence="8 12" id="KW-0520">NAD</keyword>
<dbReference type="SUPFAM" id="SSF47781">
    <property type="entry name" value="RuvA domain 2-like"/>
    <property type="match status" value="1"/>
</dbReference>
<dbReference type="CDD" id="cd17748">
    <property type="entry name" value="BRCT_DNA_ligase_like"/>
    <property type="match status" value="1"/>
</dbReference>
<evidence type="ECO:0000256" key="2">
    <source>
        <dbReference type="ARBA" id="ARBA00022598"/>
    </source>
</evidence>
<name>A0ABZ2Y854_9FIRM</name>
<dbReference type="InterPro" id="IPR012340">
    <property type="entry name" value="NA-bd_OB-fold"/>
</dbReference>
<comment type="cofactor">
    <cofactor evidence="12">
        <name>Mg(2+)</name>
        <dbReference type="ChEBI" id="CHEBI:18420"/>
    </cofactor>
    <cofactor evidence="12">
        <name>Mn(2+)</name>
        <dbReference type="ChEBI" id="CHEBI:29035"/>
    </cofactor>
</comment>
<dbReference type="RefSeq" id="WP_341878065.1">
    <property type="nucleotide sequence ID" value="NZ_CP121687.1"/>
</dbReference>
<dbReference type="Pfam" id="PF00533">
    <property type="entry name" value="BRCT"/>
    <property type="match status" value="1"/>
</dbReference>
<dbReference type="HAMAP" id="MF_01588">
    <property type="entry name" value="DNA_ligase_A"/>
    <property type="match status" value="1"/>
</dbReference>
<dbReference type="InterPro" id="IPR001357">
    <property type="entry name" value="BRCT_dom"/>
</dbReference>
<evidence type="ECO:0000256" key="9">
    <source>
        <dbReference type="ARBA" id="ARBA00023204"/>
    </source>
</evidence>
<feature type="binding site" evidence="12">
    <location>
        <begin position="76"/>
        <end position="77"/>
    </location>
    <ligand>
        <name>NAD(+)</name>
        <dbReference type="ChEBI" id="CHEBI:57540"/>
    </ligand>
</feature>
<dbReference type="Proteomes" id="UP001486565">
    <property type="component" value="Chromosome"/>
</dbReference>
<organism evidence="14 15">
    <name type="scientific">Defluviitalea saccharophila</name>
    <dbReference type="NCBI Taxonomy" id="879970"/>
    <lineage>
        <taxon>Bacteria</taxon>
        <taxon>Bacillati</taxon>
        <taxon>Bacillota</taxon>
        <taxon>Clostridia</taxon>
        <taxon>Lachnospirales</taxon>
        <taxon>Defluviitaleaceae</taxon>
        <taxon>Defluviitalea</taxon>
    </lineage>
</organism>
<feature type="binding site" evidence="12">
    <location>
        <position position="292"/>
    </location>
    <ligand>
        <name>NAD(+)</name>
        <dbReference type="ChEBI" id="CHEBI:57540"/>
    </ligand>
</feature>
<dbReference type="SMART" id="SM00532">
    <property type="entry name" value="LIGANc"/>
    <property type="match status" value="1"/>
</dbReference>
<feature type="binding site" evidence="12">
    <location>
        <position position="381"/>
    </location>
    <ligand>
        <name>Zn(2+)</name>
        <dbReference type="ChEBI" id="CHEBI:29105"/>
    </ligand>
</feature>
<feature type="binding site" evidence="12">
    <location>
        <position position="384"/>
    </location>
    <ligand>
        <name>Zn(2+)</name>
        <dbReference type="ChEBI" id="CHEBI:29105"/>
    </ligand>
</feature>
<dbReference type="Gene3D" id="1.10.287.610">
    <property type="entry name" value="Helix hairpin bin"/>
    <property type="match status" value="1"/>
</dbReference>
<dbReference type="EMBL" id="CP121687">
    <property type="protein sequence ID" value="WZL71100.1"/>
    <property type="molecule type" value="Genomic_DNA"/>
</dbReference>
<evidence type="ECO:0000256" key="1">
    <source>
        <dbReference type="ARBA" id="ARBA00004067"/>
    </source>
</evidence>
<dbReference type="InterPro" id="IPR041663">
    <property type="entry name" value="DisA/LigA_HHH"/>
</dbReference>
<evidence type="ECO:0000256" key="4">
    <source>
        <dbReference type="ARBA" id="ARBA00022723"/>
    </source>
</evidence>
<keyword evidence="9 12" id="KW-0234">DNA repair</keyword>
<dbReference type="SUPFAM" id="SSF52113">
    <property type="entry name" value="BRCT domain"/>
    <property type="match status" value="1"/>
</dbReference>
<gene>
    <name evidence="12 14" type="primary">ligA</name>
    <name evidence="14" type="ORF">QBE51_06185</name>
</gene>
<keyword evidence="6 12" id="KW-0862">Zinc</keyword>
<keyword evidence="4 12" id="KW-0479">Metal-binding</keyword>
<dbReference type="Gene3D" id="3.30.470.30">
    <property type="entry name" value="DNA ligase/mRNA capping enzyme"/>
    <property type="match status" value="1"/>
</dbReference>
<keyword evidence="3 12" id="KW-0235">DNA replication</keyword>